<dbReference type="AlphaFoldDB" id="A0A0C9T8R5"/>
<dbReference type="Proteomes" id="UP000053263">
    <property type="component" value="Unassembled WGS sequence"/>
</dbReference>
<dbReference type="InterPro" id="IPR007138">
    <property type="entry name" value="ABM_dom"/>
</dbReference>
<dbReference type="PROSITE" id="PS51725">
    <property type="entry name" value="ABM"/>
    <property type="match status" value="1"/>
</dbReference>
<protein>
    <recommendedName>
        <fullName evidence="1">ABM domain-containing protein</fullName>
    </recommendedName>
</protein>
<gene>
    <name evidence="2" type="ORF">PLICRDRAFT_46004</name>
</gene>
<dbReference type="HOGENOM" id="CLU_081631_3_2_1"/>
<evidence type="ECO:0000313" key="3">
    <source>
        <dbReference type="Proteomes" id="UP000053263"/>
    </source>
</evidence>
<dbReference type="OrthoDB" id="3830579at2759"/>
<feature type="domain" description="ABM" evidence="1">
    <location>
        <begin position="3"/>
        <end position="90"/>
    </location>
</feature>
<sequence length="199" mass="21256">MTVTEILTFPTSEAYRTDQSIVKPFAEAIVGSPGLISIHHGLQIEDPAVGYLFVIWESLEAHQALRNSPAQGPLLATLKPLFAGPPISVIHAKFGADPTAALNAPVTELVVSTLKEGSSFEAISDILTKMAYTELPTILGGAYGPAVEIERTFMMVAGWESVEAHREVGKVLTPDKLELLGALRAQGDSVVRHSKLSKA</sequence>
<organism evidence="2 3">
    <name type="scientific">Plicaturopsis crispa FD-325 SS-3</name>
    <dbReference type="NCBI Taxonomy" id="944288"/>
    <lineage>
        <taxon>Eukaryota</taxon>
        <taxon>Fungi</taxon>
        <taxon>Dikarya</taxon>
        <taxon>Basidiomycota</taxon>
        <taxon>Agaricomycotina</taxon>
        <taxon>Agaricomycetes</taxon>
        <taxon>Agaricomycetidae</taxon>
        <taxon>Amylocorticiales</taxon>
        <taxon>Amylocorticiaceae</taxon>
        <taxon>Plicatura</taxon>
        <taxon>Plicaturopsis crispa</taxon>
    </lineage>
</organism>
<dbReference type="Pfam" id="PF03992">
    <property type="entry name" value="ABM"/>
    <property type="match status" value="1"/>
</dbReference>
<dbReference type="Gene3D" id="3.30.70.100">
    <property type="match status" value="2"/>
</dbReference>
<reference evidence="2 3" key="1">
    <citation type="submission" date="2014-06" db="EMBL/GenBank/DDBJ databases">
        <title>Evolutionary Origins and Diversification of the Mycorrhizal Mutualists.</title>
        <authorList>
            <consortium name="DOE Joint Genome Institute"/>
            <consortium name="Mycorrhizal Genomics Consortium"/>
            <person name="Kohler A."/>
            <person name="Kuo A."/>
            <person name="Nagy L.G."/>
            <person name="Floudas D."/>
            <person name="Copeland A."/>
            <person name="Barry K.W."/>
            <person name="Cichocki N."/>
            <person name="Veneault-Fourrey C."/>
            <person name="LaButti K."/>
            <person name="Lindquist E.A."/>
            <person name="Lipzen A."/>
            <person name="Lundell T."/>
            <person name="Morin E."/>
            <person name="Murat C."/>
            <person name="Riley R."/>
            <person name="Ohm R."/>
            <person name="Sun H."/>
            <person name="Tunlid A."/>
            <person name="Henrissat B."/>
            <person name="Grigoriev I.V."/>
            <person name="Hibbett D.S."/>
            <person name="Martin F."/>
        </authorList>
    </citation>
    <scope>NUCLEOTIDE SEQUENCE [LARGE SCALE GENOMIC DNA]</scope>
    <source>
        <strain evidence="2 3">FD-325 SS-3</strain>
    </source>
</reference>
<name>A0A0C9T8R5_PLICR</name>
<dbReference type="SUPFAM" id="SSF54909">
    <property type="entry name" value="Dimeric alpha+beta barrel"/>
    <property type="match status" value="1"/>
</dbReference>
<dbReference type="InterPro" id="IPR011008">
    <property type="entry name" value="Dimeric_a/b-barrel"/>
</dbReference>
<proteinExistence type="predicted"/>
<evidence type="ECO:0000313" key="2">
    <source>
        <dbReference type="EMBL" id="KII84623.1"/>
    </source>
</evidence>
<accession>A0A0C9T8R5</accession>
<dbReference type="EMBL" id="KN832570">
    <property type="protein sequence ID" value="KII84623.1"/>
    <property type="molecule type" value="Genomic_DNA"/>
</dbReference>
<evidence type="ECO:0000259" key="1">
    <source>
        <dbReference type="PROSITE" id="PS51725"/>
    </source>
</evidence>
<keyword evidence="3" id="KW-1185">Reference proteome</keyword>